<organism evidence="7 8">
    <name type="scientific">Kangiella profundi</name>
    <dbReference type="NCBI Taxonomy" id="1561924"/>
    <lineage>
        <taxon>Bacteria</taxon>
        <taxon>Pseudomonadati</taxon>
        <taxon>Pseudomonadota</taxon>
        <taxon>Gammaproteobacteria</taxon>
        <taxon>Kangiellales</taxon>
        <taxon>Kangiellaceae</taxon>
        <taxon>Kangiella</taxon>
    </lineage>
</organism>
<name>A0A2K9AZ34_9GAMM</name>
<evidence type="ECO:0000256" key="1">
    <source>
        <dbReference type="ARBA" id="ARBA00022729"/>
    </source>
</evidence>
<dbReference type="EMBL" id="CP025120">
    <property type="protein sequence ID" value="AUD77958.1"/>
    <property type="molecule type" value="Genomic_DNA"/>
</dbReference>
<dbReference type="GO" id="GO:0009279">
    <property type="term" value="C:cell outer membrane"/>
    <property type="evidence" value="ECO:0007669"/>
    <property type="project" value="UniProtKB-SubCell"/>
</dbReference>
<dbReference type="HAMAP" id="MF_01186">
    <property type="entry name" value="LPS_assembly_LptE"/>
    <property type="match status" value="1"/>
</dbReference>
<keyword evidence="8" id="KW-1185">Reference proteome</keyword>
<keyword evidence="2 6" id="KW-0472">Membrane</keyword>
<dbReference type="GO" id="GO:0043165">
    <property type="term" value="P:Gram-negative-bacterium-type cell outer membrane assembly"/>
    <property type="evidence" value="ECO:0007669"/>
    <property type="project" value="UniProtKB-UniRule"/>
</dbReference>
<comment type="subcellular location">
    <subcellularLocation>
        <location evidence="6">Cell outer membrane</location>
        <topology evidence="6">Lipid-anchor</topology>
    </subcellularLocation>
</comment>
<dbReference type="AlphaFoldDB" id="A0A2K9AZ34"/>
<reference evidence="7 8" key="1">
    <citation type="submission" date="2017-12" db="EMBL/GenBank/DDBJ databases">
        <title>Kangiella profundi FT102 completed genome.</title>
        <authorList>
            <person name="Xu J."/>
            <person name="Wang J."/>
            <person name="Lu Y."/>
        </authorList>
    </citation>
    <scope>NUCLEOTIDE SEQUENCE [LARGE SCALE GENOMIC DNA]</scope>
    <source>
        <strain evidence="7 8">FT102</strain>
    </source>
</reference>
<keyword evidence="5 6" id="KW-0449">Lipoprotein</keyword>
<dbReference type="KEGG" id="kpd:CW740_01360"/>
<keyword evidence="3 6" id="KW-0564">Palmitate</keyword>
<dbReference type="Pfam" id="PF04390">
    <property type="entry name" value="LptE"/>
    <property type="match status" value="1"/>
</dbReference>
<dbReference type="OrthoDB" id="7349153at2"/>
<evidence type="ECO:0000313" key="8">
    <source>
        <dbReference type="Proteomes" id="UP000232693"/>
    </source>
</evidence>
<comment type="function">
    <text evidence="6">Together with LptD, is involved in the assembly of lipopolysaccharide (LPS) at the surface of the outer membrane. Required for the proper assembly of LptD. Binds LPS and may serve as the LPS recognition site at the outer membrane.</text>
</comment>
<comment type="subunit">
    <text evidence="6">Component of the lipopolysaccharide transport and assembly complex. Interacts with LptD.</text>
</comment>
<dbReference type="GO" id="GO:0001530">
    <property type="term" value="F:lipopolysaccharide binding"/>
    <property type="evidence" value="ECO:0007669"/>
    <property type="project" value="TreeGrafter"/>
</dbReference>
<accession>A0A2K9AZ34</accession>
<dbReference type="PANTHER" id="PTHR38098">
    <property type="entry name" value="LPS-ASSEMBLY LIPOPROTEIN LPTE"/>
    <property type="match status" value="1"/>
</dbReference>
<evidence type="ECO:0000256" key="4">
    <source>
        <dbReference type="ARBA" id="ARBA00023237"/>
    </source>
</evidence>
<dbReference type="GO" id="GO:0015920">
    <property type="term" value="P:lipopolysaccharide transport"/>
    <property type="evidence" value="ECO:0007669"/>
    <property type="project" value="TreeGrafter"/>
</dbReference>
<dbReference type="Gene3D" id="3.30.160.150">
    <property type="entry name" value="Lipoprotein like domain"/>
    <property type="match status" value="1"/>
</dbReference>
<dbReference type="Proteomes" id="UP000232693">
    <property type="component" value="Chromosome"/>
</dbReference>
<comment type="similarity">
    <text evidence="6">Belongs to the LptE lipoprotein family.</text>
</comment>
<keyword evidence="4 6" id="KW-0998">Cell outer membrane</keyword>
<dbReference type="PANTHER" id="PTHR38098:SF1">
    <property type="entry name" value="LPS-ASSEMBLY LIPOPROTEIN LPTE"/>
    <property type="match status" value="1"/>
</dbReference>
<dbReference type="PROSITE" id="PS51257">
    <property type="entry name" value="PROKAR_LIPOPROTEIN"/>
    <property type="match status" value="1"/>
</dbReference>
<proteinExistence type="inferred from homology"/>
<evidence type="ECO:0000256" key="3">
    <source>
        <dbReference type="ARBA" id="ARBA00023139"/>
    </source>
</evidence>
<gene>
    <name evidence="6" type="primary">lptE</name>
    <name evidence="7" type="ORF">CW740_01360</name>
</gene>
<sequence length="167" mass="19147">MKRLNLCLILMIAIIGLSACGFQLRGQGAELSNTKVWLISQDMNADFERRLQQRLAYQGAELVEQPELSELQLAIVNYGVERRTVARDSLGRAAELELIFTLEYQMLTPEMVSEQEPETQRMTSRREFAYERNLESGQEREQQRLIADMQEEIIGRLLLQIAGTVSP</sequence>
<evidence type="ECO:0000256" key="6">
    <source>
        <dbReference type="HAMAP-Rule" id="MF_01186"/>
    </source>
</evidence>
<dbReference type="GO" id="GO:1990351">
    <property type="term" value="C:transporter complex"/>
    <property type="evidence" value="ECO:0007669"/>
    <property type="project" value="TreeGrafter"/>
</dbReference>
<dbReference type="InterPro" id="IPR007485">
    <property type="entry name" value="LPS_assembly_LptE"/>
</dbReference>
<evidence type="ECO:0000313" key="7">
    <source>
        <dbReference type="EMBL" id="AUD77958.1"/>
    </source>
</evidence>
<protein>
    <recommendedName>
        <fullName evidence="6">LPS-assembly lipoprotein LptE</fullName>
    </recommendedName>
</protein>
<evidence type="ECO:0000256" key="5">
    <source>
        <dbReference type="ARBA" id="ARBA00023288"/>
    </source>
</evidence>
<dbReference type="RefSeq" id="WP_106645872.1">
    <property type="nucleotide sequence ID" value="NZ_BMGO01000001.1"/>
</dbReference>
<keyword evidence="1 6" id="KW-0732">Signal</keyword>
<evidence type="ECO:0000256" key="2">
    <source>
        <dbReference type="ARBA" id="ARBA00023136"/>
    </source>
</evidence>